<keyword evidence="3" id="KW-1185">Reference proteome</keyword>
<gene>
    <name evidence="2" type="ORF">LSALG_LOCUS690</name>
</gene>
<dbReference type="EMBL" id="OX465086">
    <property type="protein sequence ID" value="CAI9259821.1"/>
    <property type="molecule type" value="Genomic_DNA"/>
</dbReference>
<evidence type="ECO:0000313" key="2">
    <source>
        <dbReference type="EMBL" id="CAI9259821.1"/>
    </source>
</evidence>
<evidence type="ECO:0000256" key="1">
    <source>
        <dbReference type="SAM" id="MobiDB-lite"/>
    </source>
</evidence>
<sequence length="135" mass="14930">MSTSEAQGTTSIATSAVHVSIILSSYIETTLIDTSTSLPPLRTQIPTLLHASTVPPTYNTIMNQPITSIFPSQSTEGDKSIPDDSQDDDDFMVSFADIQFDPEEENIPDHILMSRNRFTILNHKLSYLLQIQADT</sequence>
<protein>
    <submittedName>
        <fullName evidence="2">Uncharacterized protein</fullName>
    </submittedName>
</protein>
<evidence type="ECO:0000313" key="3">
    <source>
        <dbReference type="Proteomes" id="UP001177003"/>
    </source>
</evidence>
<reference evidence="2" key="1">
    <citation type="submission" date="2023-04" db="EMBL/GenBank/DDBJ databases">
        <authorList>
            <person name="Vijverberg K."/>
            <person name="Xiong W."/>
            <person name="Schranz E."/>
        </authorList>
    </citation>
    <scope>NUCLEOTIDE SEQUENCE</scope>
</reference>
<organism evidence="2 3">
    <name type="scientific">Lactuca saligna</name>
    <name type="common">Willowleaf lettuce</name>
    <dbReference type="NCBI Taxonomy" id="75948"/>
    <lineage>
        <taxon>Eukaryota</taxon>
        <taxon>Viridiplantae</taxon>
        <taxon>Streptophyta</taxon>
        <taxon>Embryophyta</taxon>
        <taxon>Tracheophyta</taxon>
        <taxon>Spermatophyta</taxon>
        <taxon>Magnoliopsida</taxon>
        <taxon>eudicotyledons</taxon>
        <taxon>Gunneridae</taxon>
        <taxon>Pentapetalae</taxon>
        <taxon>asterids</taxon>
        <taxon>campanulids</taxon>
        <taxon>Asterales</taxon>
        <taxon>Asteraceae</taxon>
        <taxon>Cichorioideae</taxon>
        <taxon>Cichorieae</taxon>
        <taxon>Lactucinae</taxon>
        <taxon>Lactuca</taxon>
    </lineage>
</organism>
<accession>A0AA35USQ1</accession>
<dbReference type="Proteomes" id="UP001177003">
    <property type="component" value="Chromosome 0"/>
</dbReference>
<name>A0AA35USQ1_LACSI</name>
<feature type="region of interest" description="Disordered" evidence="1">
    <location>
        <begin position="68"/>
        <end position="88"/>
    </location>
</feature>
<proteinExistence type="predicted"/>
<dbReference type="AlphaFoldDB" id="A0AA35USQ1"/>